<protein>
    <recommendedName>
        <fullName evidence="1">Cell division protein DamX</fullName>
    </recommendedName>
</protein>
<keyword evidence="1" id="KW-0132">Cell division</keyword>
<dbReference type="InterPro" id="IPR007730">
    <property type="entry name" value="SPOR-like_dom"/>
</dbReference>
<comment type="subcellular location">
    <subcellularLocation>
        <location evidence="1">Cell inner membrane</location>
        <topology evidence="1">Single-pass membrane protein</topology>
    </subcellularLocation>
    <text evidence="1">Localizes at the septal ring.</text>
</comment>
<keyword evidence="1" id="KW-0812">Transmembrane</keyword>
<keyword evidence="1" id="KW-0997">Cell inner membrane</keyword>
<feature type="region of interest" description="Disordered" evidence="2">
    <location>
        <begin position="91"/>
        <end position="117"/>
    </location>
</feature>
<dbReference type="InterPro" id="IPR036680">
    <property type="entry name" value="SPOR-like_sf"/>
</dbReference>
<evidence type="ECO:0000313" key="5">
    <source>
        <dbReference type="Proteomes" id="UP000042738"/>
    </source>
</evidence>
<sequence length="324" mass="34132">MDEFKPEDDLRPDSRDRRPMHSRKPAVVSRFAVSRQHLMIGIGVLVLLLLVVGMGSALKAPTKHETAQEGTQNGVAKDINLSGSSALVTSNNGVVGGTTDTHGNVGVSTTSQPQNVSVPPIASTPTQAQPLPPQGGARQRIELPGNMVDALSSQQGQVDTVTQGKIGVQSTLPTASATVMNSAAAREAMHPLQGSAPQAKTASKSATTHHKAPTTVSASTLASSAKAGTVSGSALQSAVGNHYTLQLSSASRPDTLHAYAKQQKLQNYLVYPTQRNGKPWYVLVSGNYASSEEAKRAIVTLPADVQVKKPWVRSARQVQQELKK</sequence>
<comment type="domain">
    <text evidence="1">The SPOR domain binds septal peptidoglycans and is required to target DamX to the septal ring.</text>
</comment>
<dbReference type="InterPro" id="IPR032899">
    <property type="entry name" value="DamX"/>
</dbReference>
<feature type="transmembrane region" description="Helical" evidence="1">
    <location>
        <begin position="38"/>
        <end position="58"/>
    </location>
</feature>
<dbReference type="SUPFAM" id="SSF110997">
    <property type="entry name" value="Sporulation related repeat"/>
    <property type="match status" value="1"/>
</dbReference>
<evidence type="ECO:0000256" key="2">
    <source>
        <dbReference type="SAM" id="MobiDB-lite"/>
    </source>
</evidence>
<dbReference type="PROSITE" id="PS51724">
    <property type="entry name" value="SPOR"/>
    <property type="match status" value="1"/>
</dbReference>
<dbReference type="STRING" id="138074.SYMBAF_110087"/>
<keyword evidence="1" id="KW-0472">Membrane</keyword>
<dbReference type="AlphaFoldDB" id="A0A068Z5F8"/>
<dbReference type="HAMAP" id="MF_02021">
    <property type="entry name" value="DamX"/>
    <property type="match status" value="1"/>
</dbReference>
<dbReference type="GeneID" id="93737781"/>
<dbReference type="GO" id="GO:0005886">
    <property type="term" value="C:plasma membrane"/>
    <property type="evidence" value="ECO:0007669"/>
    <property type="project" value="UniProtKB-SubCell"/>
</dbReference>
<feature type="compositionally biased region" description="Polar residues" evidence="2">
    <location>
        <begin position="195"/>
        <end position="206"/>
    </location>
</feature>
<feature type="compositionally biased region" description="Basic and acidic residues" evidence="2">
    <location>
        <begin position="7"/>
        <end position="19"/>
    </location>
</feature>
<comment type="similarity">
    <text evidence="1">Belongs to the DamX family.</text>
</comment>
<feature type="region of interest" description="Disordered" evidence="2">
    <location>
        <begin position="1"/>
        <end position="24"/>
    </location>
</feature>
<reference evidence="4 5" key="1">
    <citation type="journal article" date="2014" name="Genome Announc.">
        <title>Whole-Genome Sequence of Serratia symbiotica Strain CWBI-2.3T, a Free-Living Symbiont of the Black Bean Aphid Aphis fabae.</title>
        <authorList>
            <person name="Foray V."/>
            <person name="Grigorescu A.S."/>
            <person name="Sabri A."/>
            <person name="Haubruge E."/>
            <person name="Lognay G."/>
            <person name="Francis F."/>
            <person name="Fauconnier M.L."/>
            <person name="Hance T."/>
            <person name="Thonart P."/>
        </authorList>
    </citation>
    <scope>NUCLEOTIDE SEQUENCE [LARGE SCALE GENOMIC DNA]</scope>
    <source>
        <strain evidence="4">CWBI-2.3</strain>
    </source>
</reference>
<dbReference type="Gene3D" id="3.30.70.1070">
    <property type="entry name" value="Sporulation related repeat"/>
    <property type="match status" value="1"/>
</dbReference>
<gene>
    <name evidence="1" type="primary">damX</name>
    <name evidence="4" type="ORF">SYMBAF_14950</name>
</gene>
<keyword evidence="1" id="KW-0131">Cell cycle</keyword>
<dbReference type="Proteomes" id="UP000042738">
    <property type="component" value="Chromosome"/>
</dbReference>
<accession>A0A068Z5F8</accession>
<dbReference type="RefSeq" id="WP_040263659.1">
    <property type="nucleotide sequence ID" value="NZ_CP050855.1"/>
</dbReference>
<evidence type="ECO:0000259" key="3">
    <source>
        <dbReference type="PROSITE" id="PS51724"/>
    </source>
</evidence>
<dbReference type="EMBL" id="CP050855">
    <property type="protein sequence ID" value="QLH63972.1"/>
    <property type="molecule type" value="Genomic_DNA"/>
</dbReference>
<dbReference type="GO" id="GO:0042834">
    <property type="term" value="F:peptidoglycan binding"/>
    <property type="evidence" value="ECO:0007669"/>
    <property type="project" value="InterPro"/>
</dbReference>
<evidence type="ECO:0000313" key="4">
    <source>
        <dbReference type="EMBL" id="QLH63972.1"/>
    </source>
</evidence>
<dbReference type="GO" id="GO:0032506">
    <property type="term" value="P:cytokinetic process"/>
    <property type="evidence" value="ECO:0007669"/>
    <property type="project" value="InterPro"/>
</dbReference>
<keyword evidence="1" id="KW-1133">Transmembrane helix</keyword>
<comment type="function">
    <text evidence="1">Non-essential cell division protein.</text>
</comment>
<dbReference type="Pfam" id="PF05036">
    <property type="entry name" value="SPOR"/>
    <property type="match status" value="1"/>
</dbReference>
<proteinExistence type="inferred from homology"/>
<name>A0A068Z5F8_9GAMM</name>
<feature type="region of interest" description="Disordered" evidence="2">
    <location>
        <begin position="187"/>
        <end position="222"/>
    </location>
</feature>
<keyword evidence="1" id="KW-1003">Cell membrane</keyword>
<feature type="domain" description="SPOR" evidence="3">
    <location>
        <begin position="237"/>
        <end position="314"/>
    </location>
</feature>
<dbReference type="GO" id="GO:0030428">
    <property type="term" value="C:cell septum"/>
    <property type="evidence" value="ECO:0007669"/>
    <property type="project" value="InterPro"/>
</dbReference>
<organism evidence="4 5">
    <name type="scientific">Serratia symbiotica</name>
    <dbReference type="NCBI Taxonomy" id="138074"/>
    <lineage>
        <taxon>Bacteria</taxon>
        <taxon>Pseudomonadati</taxon>
        <taxon>Pseudomonadota</taxon>
        <taxon>Gammaproteobacteria</taxon>
        <taxon>Enterobacterales</taxon>
        <taxon>Yersiniaceae</taxon>
        <taxon>Serratia</taxon>
    </lineage>
</organism>
<evidence type="ECO:0000256" key="1">
    <source>
        <dbReference type="HAMAP-Rule" id="MF_02021"/>
    </source>
</evidence>